<accession>A0A835HTY6</accession>
<dbReference type="AlphaFoldDB" id="A0A835HTY6"/>
<feature type="compositionally biased region" description="Low complexity" evidence="1">
    <location>
        <begin position="58"/>
        <end position="77"/>
    </location>
</feature>
<protein>
    <submittedName>
        <fullName evidence="2">Uncharacterized protein</fullName>
    </submittedName>
</protein>
<organism evidence="2 3">
    <name type="scientific">Coptis chinensis</name>
    <dbReference type="NCBI Taxonomy" id="261450"/>
    <lineage>
        <taxon>Eukaryota</taxon>
        <taxon>Viridiplantae</taxon>
        <taxon>Streptophyta</taxon>
        <taxon>Embryophyta</taxon>
        <taxon>Tracheophyta</taxon>
        <taxon>Spermatophyta</taxon>
        <taxon>Magnoliopsida</taxon>
        <taxon>Ranunculales</taxon>
        <taxon>Ranunculaceae</taxon>
        <taxon>Coptidoideae</taxon>
        <taxon>Coptis</taxon>
    </lineage>
</organism>
<dbReference type="Proteomes" id="UP000631114">
    <property type="component" value="Unassembled WGS sequence"/>
</dbReference>
<evidence type="ECO:0000313" key="3">
    <source>
        <dbReference type="Proteomes" id="UP000631114"/>
    </source>
</evidence>
<comment type="caution">
    <text evidence="2">The sequence shown here is derived from an EMBL/GenBank/DDBJ whole genome shotgun (WGS) entry which is preliminary data.</text>
</comment>
<evidence type="ECO:0000256" key="1">
    <source>
        <dbReference type="SAM" id="MobiDB-lite"/>
    </source>
</evidence>
<sequence>MQKDDSTWPGSSLCSSISFPANQLQELYTPGVPQAPLKETINHGAPVTPRRPKSETLRFPSWSRSRPSSSRCSSRGD</sequence>
<keyword evidence="3" id="KW-1185">Reference proteome</keyword>
<name>A0A835HTY6_9MAGN</name>
<gene>
    <name evidence="2" type="ORF">IFM89_003928</name>
</gene>
<feature type="region of interest" description="Disordered" evidence="1">
    <location>
        <begin position="35"/>
        <end position="77"/>
    </location>
</feature>
<proteinExistence type="predicted"/>
<reference evidence="2 3" key="1">
    <citation type="submission" date="2020-10" db="EMBL/GenBank/DDBJ databases">
        <title>The Coptis chinensis genome and diversification of protoberbering-type alkaloids.</title>
        <authorList>
            <person name="Wang B."/>
            <person name="Shu S."/>
            <person name="Song C."/>
            <person name="Liu Y."/>
        </authorList>
    </citation>
    <scope>NUCLEOTIDE SEQUENCE [LARGE SCALE GENOMIC DNA]</scope>
    <source>
        <strain evidence="2">HL-2020</strain>
        <tissue evidence="2">Leaf</tissue>
    </source>
</reference>
<dbReference type="EMBL" id="JADFTS010000005">
    <property type="protein sequence ID" value="KAF9604182.1"/>
    <property type="molecule type" value="Genomic_DNA"/>
</dbReference>
<evidence type="ECO:0000313" key="2">
    <source>
        <dbReference type="EMBL" id="KAF9604182.1"/>
    </source>
</evidence>